<dbReference type="Proteomes" id="UP000225548">
    <property type="component" value="Unassembled WGS sequence"/>
</dbReference>
<sequence>MPRVLVVGHTAAPGGAELALVRLCGALDPSLASVAVLLFEDGPLRARLETDGHEVAVLPLRADVRTAHRDASLRSWSALRGALVAAVEVVRFTARLTHAVRAQAPDVLHATTLKADLLCMVPALLARVPLVWHVHDRIAADYMPAPVAALLRALARVVPRHVVVNSMATAGTLRPPRGRWTLAYPGLLPTQVRPWPERTEPRSPVVGIVGRVGATKGQRELVQAAALVVAHHPQVTFRIIGGALFGEEGYEAEVRSLVGSLGLRGSVRLTGHVDDPVGELDGLSVCVHASPVAEPFGQVVVEAMARGVPVVATCAGGVPEILLADGGRGAAGARPARSGTGPRRTPFGVLVPPGDVAALAAAVLDVLDDPVGARERARAAWLRVQEQFMIDRTCAAVLGAWSAVLSSGPSGGLRGQRVVRSSRGGRRGRPASR</sequence>
<dbReference type="RefSeq" id="WP_169925301.1">
    <property type="nucleotide sequence ID" value="NZ_PDJG01000001.1"/>
</dbReference>
<keyword evidence="2" id="KW-0328">Glycosyltransferase</keyword>
<dbReference type="GO" id="GO:0016758">
    <property type="term" value="F:hexosyltransferase activity"/>
    <property type="evidence" value="ECO:0007669"/>
    <property type="project" value="TreeGrafter"/>
</dbReference>
<dbReference type="InterPro" id="IPR050194">
    <property type="entry name" value="Glycosyltransferase_grp1"/>
</dbReference>
<dbReference type="Pfam" id="PF13579">
    <property type="entry name" value="Glyco_trans_4_4"/>
    <property type="match status" value="1"/>
</dbReference>
<dbReference type="Gene3D" id="3.40.50.2000">
    <property type="entry name" value="Glycogen Phosphorylase B"/>
    <property type="match status" value="2"/>
</dbReference>
<accession>A0A2A9E0H0</accession>
<dbReference type="EMBL" id="PDJG01000001">
    <property type="protein sequence ID" value="PFG32334.1"/>
    <property type="molecule type" value="Genomic_DNA"/>
</dbReference>
<dbReference type="Pfam" id="PF00534">
    <property type="entry name" value="Glycos_transf_1"/>
    <property type="match status" value="1"/>
</dbReference>
<reference evidence="7 8" key="1">
    <citation type="submission" date="2017-10" db="EMBL/GenBank/DDBJ databases">
        <title>Sequencing the genomes of 1000 actinobacteria strains.</title>
        <authorList>
            <person name="Klenk H.-P."/>
        </authorList>
    </citation>
    <scope>NUCLEOTIDE SEQUENCE [LARGE SCALE GENOMIC DNA]</scope>
    <source>
        <strain evidence="7 8">DSM 18966</strain>
    </source>
</reference>
<name>A0A2A9E0H0_9MICO</name>
<proteinExistence type="predicted"/>
<comment type="caution">
    <text evidence="7">The sequence shown here is derived from an EMBL/GenBank/DDBJ whole genome shotgun (WGS) entry which is preliminary data.</text>
</comment>
<dbReference type="PANTHER" id="PTHR45947:SF3">
    <property type="entry name" value="SULFOQUINOVOSYL TRANSFERASE SQD2"/>
    <property type="match status" value="1"/>
</dbReference>
<dbReference type="AlphaFoldDB" id="A0A2A9E0H0"/>
<evidence type="ECO:0000259" key="5">
    <source>
        <dbReference type="Pfam" id="PF00534"/>
    </source>
</evidence>
<feature type="domain" description="Glycosyltransferase subfamily 4-like N-terminal" evidence="6">
    <location>
        <begin position="14"/>
        <end position="161"/>
    </location>
</feature>
<feature type="domain" description="Glycosyl transferase family 1" evidence="5">
    <location>
        <begin position="201"/>
        <end position="377"/>
    </location>
</feature>
<keyword evidence="8" id="KW-1185">Reference proteome</keyword>
<dbReference type="InterPro" id="IPR001296">
    <property type="entry name" value="Glyco_trans_1"/>
</dbReference>
<evidence type="ECO:0000256" key="2">
    <source>
        <dbReference type="ARBA" id="ARBA00022676"/>
    </source>
</evidence>
<evidence type="ECO:0000256" key="1">
    <source>
        <dbReference type="ARBA" id="ARBA00021292"/>
    </source>
</evidence>
<keyword evidence="3 7" id="KW-0808">Transferase</keyword>
<feature type="region of interest" description="Disordered" evidence="4">
    <location>
        <begin position="408"/>
        <end position="433"/>
    </location>
</feature>
<dbReference type="GO" id="GO:1901137">
    <property type="term" value="P:carbohydrate derivative biosynthetic process"/>
    <property type="evidence" value="ECO:0007669"/>
    <property type="project" value="UniProtKB-ARBA"/>
</dbReference>
<evidence type="ECO:0000259" key="6">
    <source>
        <dbReference type="Pfam" id="PF13579"/>
    </source>
</evidence>
<dbReference type="SUPFAM" id="SSF53756">
    <property type="entry name" value="UDP-Glycosyltransferase/glycogen phosphorylase"/>
    <property type="match status" value="1"/>
</dbReference>
<dbReference type="PANTHER" id="PTHR45947">
    <property type="entry name" value="SULFOQUINOVOSYL TRANSFERASE SQD2"/>
    <property type="match status" value="1"/>
</dbReference>
<organism evidence="7 8">
    <name type="scientific">Sanguibacter antarcticus</name>
    <dbReference type="NCBI Taxonomy" id="372484"/>
    <lineage>
        <taxon>Bacteria</taxon>
        <taxon>Bacillati</taxon>
        <taxon>Actinomycetota</taxon>
        <taxon>Actinomycetes</taxon>
        <taxon>Micrococcales</taxon>
        <taxon>Sanguibacteraceae</taxon>
        <taxon>Sanguibacter</taxon>
    </lineage>
</organism>
<evidence type="ECO:0000256" key="4">
    <source>
        <dbReference type="SAM" id="MobiDB-lite"/>
    </source>
</evidence>
<dbReference type="InterPro" id="IPR028098">
    <property type="entry name" value="Glyco_trans_4-like_N"/>
</dbReference>
<evidence type="ECO:0000313" key="8">
    <source>
        <dbReference type="Proteomes" id="UP000225548"/>
    </source>
</evidence>
<evidence type="ECO:0000256" key="3">
    <source>
        <dbReference type="ARBA" id="ARBA00022679"/>
    </source>
</evidence>
<gene>
    <name evidence="7" type="ORF">ATL42_0158</name>
</gene>
<evidence type="ECO:0000313" key="7">
    <source>
        <dbReference type="EMBL" id="PFG32334.1"/>
    </source>
</evidence>
<feature type="compositionally biased region" description="Basic residues" evidence="4">
    <location>
        <begin position="423"/>
        <end position="433"/>
    </location>
</feature>
<protein>
    <recommendedName>
        <fullName evidence="1">D-inositol 3-phosphate glycosyltransferase</fullName>
    </recommendedName>
</protein>